<evidence type="ECO:0000259" key="7">
    <source>
        <dbReference type="Pfam" id="PF04024"/>
    </source>
</evidence>
<dbReference type="InterPro" id="IPR014320">
    <property type="entry name" value="Phageshock_PspC"/>
</dbReference>
<dbReference type="EMBL" id="BAABLX010000009">
    <property type="protein sequence ID" value="GAA4938168.1"/>
    <property type="molecule type" value="Genomic_DNA"/>
</dbReference>
<dbReference type="InterPro" id="IPR052027">
    <property type="entry name" value="PspC"/>
</dbReference>
<proteinExistence type="predicted"/>
<keyword evidence="2" id="KW-1003">Cell membrane</keyword>
<evidence type="ECO:0000256" key="1">
    <source>
        <dbReference type="ARBA" id="ARBA00004162"/>
    </source>
</evidence>
<keyword evidence="5 6" id="KW-0472">Membrane</keyword>
<feature type="transmembrane region" description="Helical" evidence="6">
    <location>
        <begin position="52"/>
        <end position="80"/>
    </location>
</feature>
<gene>
    <name evidence="8" type="primary">pspC</name>
    <name evidence="8" type="ORF">GCM10025791_15010</name>
</gene>
<comment type="caution">
    <text evidence="8">The sequence shown here is derived from an EMBL/GenBank/DDBJ whole genome shotgun (WGS) entry which is preliminary data.</text>
</comment>
<evidence type="ECO:0000256" key="4">
    <source>
        <dbReference type="ARBA" id="ARBA00022989"/>
    </source>
</evidence>
<keyword evidence="3 6" id="KW-0812">Transmembrane</keyword>
<evidence type="ECO:0000256" key="3">
    <source>
        <dbReference type="ARBA" id="ARBA00022692"/>
    </source>
</evidence>
<accession>A0AAV3U0U8</accession>
<dbReference type="GO" id="GO:0005886">
    <property type="term" value="C:plasma membrane"/>
    <property type="evidence" value="ECO:0007669"/>
    <property type="project" value="UniProtKB-SubCell"/>
</dbReference>
<organism evidence="8 9">
    <name type="scientific">Halioxenophilus aromaticivorans</name>
    <dbReference type="NCBI Taxonomy" id="1306992"/>
    <lineage>
        <taxon>Bacteria</taxon>
        <taxon>Pseudomonadati</taxon>
        <taxon>Pseudomonadota</taxon>
        <taxon>Gammaproteobacteria</taxon>
        <taxon>Alteromonadales</taxon>
        <taxon>Alteromonadaceae</taxon>
        <taxon>Halioxenophilus</taxon>
    </lineage>
</organism>
<comment type="subcellular location">
    <subcellularLocation>
        <location evidence="1">Cell membrane</location>
        <topology evidence="1">Single-pass membrane protein</topology>
    </subcellularLocation>
</comment>
<evidence type="ECO:0000256" key="5">
    <source>
        <dbReference type="ARBA" id="ARBA00023136"/>
    </source>
</evidence>
<evidence type="ECO:0000256" key="6">
    <source>
        <dbReference type="SAM" id="Phobius"/>
    </source>
</evidence>
<evidence type="ECO:0000313" key="9">
    <source>
        <dbReference type="Proteomes" id="UP001409585"/>
    </source>
</evidence>
<dbReference type="NCBIfam" id="TIGR02978">
    <property type="entry name" value="phageshock_pspC"/>
    <property type="match status" value="1"/>
</dbReference>
<dbReference type="PANTHER" id="PTHR33885:SF3">
    <property type="entry name" value="PHAGE SHOCK PROTEIN C"/>
    <property type="match status" value="1"/>
</dbReference>
<dbReference type="Proteomes" id="UP001409585">
    <property type="component" value="Unassembled WGS sequence"/>
</dbReference>
<dbReference type="RefSeq" id="WP_345419522.1">
    <property type="nucleotide sequence ID" value="NZ_AP031496.1"/>
</dbReference>
<name>A0AAV3U0U8_9ALTE</name>
<dbReference type="PANTHER" id="PTHR33885">
    <property type="entry name" value="PHAGE SHOCK PROTEIN C"/>
    <property type="match status" value="1"/>
</dbReference>
<evidence type="ECO:0000313" key="8">
    <source>
        <dbReference type="EMBL" id="GAA4938168.1"/>
    </source>
</evidence>
<dbReference type="Pfam" id="PF04024">
    <property type="entry name" value="PspC"/>
    <property type="match status" value="1"/>
</dbReference>
<keyword evidence="9" id="KW-1185">Reference proteome</keyword>
<keyword evidence="4 6" id="KW-1133">Transmembrane helix</keyword>
<protein>
    <submittedName>
        <fullName evidence="8">Envelope stress response membrane protein PspC</fullName>
    </submittedName>
</protein>
<evidence type="ECO:0000256" key="2">
    <source>
        <dbReference type="ARBA" id="ARBA00022475"/>
    </source>
</evidence>
<dbReference type="AlphaFoldDB" id="A0AAV3U0U8"/>
<reference evidence="9" key="1">
    <citation type="journal article" date="2019" name="Int. J. Syst. Evol. Microbiol.">
        <title>The Global Catalogue of Microorganisms (GCM) 10K type strain sequencing project: providing services to taxonomists for standard genome sequencing and annotation.</title>
        <authorList>
            <consortium name="The Broad Institute Genomics Platform"/>
            <consortium name="The Broad Institute Genome Sequencing Center for Infectious Disease"/>
            <person name="Wu L."/>
            <person name="Ma J."/>
        </authorList>
    </citation>
    <scope>NUCLEOTIDE SEQUENCE [LARGE SCALE GENOMIC DNA]</scope>
    <source>
        <strain evidence="9">JCM 19134</strain>
    </source>
</reference>
<sequence>MAANKHKFNENYRGWTANKKSGYNRNLFRNKRDGKISGVCAGLADHLCIDHWIVRIVFIAMIFVVGPVMIWAYIAGIILLSKRPVEFEPNVEYDEDRKRYREKTIFKHSKPAPERLRLAREKMDKTLSRIESMERYVTSSRYDLDRQFADLEKGGN</sequence>
<feature type="domain" description="Phage shock protein PspC N-terminal" evidence="7">
    <location>
        <begin position="26"/>
        <end position="82"/>
    </location>
</feature>
<dbReference type="InterPro" id="IPR007168">
    <property type="entry name" value="Phageshock_PspC_N"/>
</dbReference>